<dbReference type="GO" id="GO:0016020">
    <property type="term" value="C:membrane"/>
    <property type="evidence" value="ECO:0007669"/>
    <property type="project" value="UniProtKB-SubCell"/>
</dbReference>
<dbReference type="InterPro" id="IPR004254">
    <property type="entry name" value="AdipoR/HlyIII-related"/>
</dbReference>
<feature type="transmembrane region" description="Helical" evidence="7">
    <location>
        <begin position="277"/>
        <end position="298"/>
    </location>
</feature>
<feature type="transmembrane region" description="Helical" evidence="7">
    <location>
        <begin position="169"/>
        <end position="188"/>
    </location>
</feature>
<organism evidence="9">
    <name type="scientific">Strongyloides stercoralis</name>
    <name type="common">Threadworm</name>
    <dbReference type="NCBI Taxonomy" id="6248"/>
    <lineage>
        <taxon>Eukaryota</taxon>
        <taxon>Metazoa</taxon>
        <taxon>Ecdysozoa</taxon>
        <taxon>Nematoda</taxon>
        <taxon>Chromadorea</taxon>
        <taxon>Rhabditida</taxon>
        <taxon>Tylenchina</taxon>
        <taxon>Panagrolaimomorpha</taxon>
        <taxon>Strongyloidoidea</taxon>
        <taxon>Strongyloididae</taxon>
        <taxon>Strongyloides</taxon>
    </lineage>
</organism>
<dbReference type="PANTHER" id="PTHR20855:SF92">
    <property type="entry name" value="PROGESTIN AND ADIPOQ RECEPTOR FAMILY MEMBER 3-LIKE"/>
    <property type="match status" value="1"/>
</dbReference>
<evidence type="ECO:0000313" key="9">
    <source>
        <dbReference type="WBParaSite" id="SSTP_0000315700.1"/>
    </source>
</evidence>
<dbReference type="AlphaFoldDB" id="A0A0K0E0Z5"/>
<comment type="similarity">
    <text evidence="2">Belongs to the ADIPOR family.</text>
</comment>
<evidence type="ECO:0000313" key="8">
    <source>
        <dbReference type="Proteomes" id="UP000035681"/>
    </source>
</evidence>
<evidence type="ECO:0000256" key="3">
    <source>
        <dbReference type="ARBA" id="ARBA00022692"/>
    </source>
</evidence>
<dbReference type="GO" id="GO:0046872">
    <property type="term" value="F:metal ion binding"/>
    <property type="evidence" value="ECO:0007669"/>
    <property type="project" value="UniProtKB-KW"/>
</dbReference>
<feature type="transmembrane region" description="Helical" evidence="7">
    <location>
        <begin position="43"/>
        <end position="61"/>
    </location>
</feature>
<keyword evidence="4 7" id="KW-1133">Transmembrane helix</keyword>
<keyword evidence="8" id="KW-1185">Reference proteome</keyword>
<reference evidence="9" key="1">
    <citation type="submission" date="2015-08" db="UniProtKB">
        <authorList>
            <consortium name="WormBaseParasite"/>
        </authorList>
    </citation>
    <scope>IDENTIFICATION</scope>
</reference>
<keyword evidence="3 7" id="KW-0812">Transmembrane</keyword>
<feature type="binding site" evidence="6">
    <location>
        <position position="92"/>
    </location>
    <ligand>
        <name>Zn(2+)</name>
        <dbReference type="ChEBI" id="CHEBI:29105"/>
    </ligand>
</feature>
<evidence type="ECO:0000256" key="4">
    <source>
        <dbReference type="ARBA" id="ARBA00022989"/>
    </source>
</evidence>
<dbReference type="STRING" id="6248.A0A0K0E0Z5"/>
<name>A0A0K0E0Z5_STRER</name>
<evidence type="ECO:0000256" key="5">
    <source>
        <dbReference type="ARBA" id="ARBA00023136"/>
    </source>
</evidence>
<evidence type="ECO:0000256" key="7">
    <source>
        <dbReference type="SAM" id="Phobius"/>
    </source>
</evidence>
<keyword evidence="6" id="KW-0479">Metal-binding</keyword>
<feature type="binding site" evidence="6">
    <location>
        <position position="244"/>
    </location>
    <ligand>
        <name>Zn(2+)</name>
        <dbReference type="ChEBI" id="CHEBI:29105"/>
    </ligand>
</feature>
<dbReference type="WBParaSite" id="TCONS_00000461.p1">
    <property type="protein sequence ID" value="TCONS_00000461.p1"/>
    <property type="gene ID" value="XLOC_000472"/>
</dbReference>
<accession>A0A0K0E0Z5</accession>
<proteinExistence type="inferred from homology"/>
<feature type="transmembrane region" description="Helical" evidence="7">
    <location>
        <begin position="138"/>
        <end position="160"/>
    </location>
</feature>
<evidence type="ECO:0000256" key="2">
    <source>
        <dbReference type="ARBA" id="ARBA00007018"/>
    </source>
</evidence>
<evidence type="ECO:0000256" key="6">
    <source>
        <dbReference type="PIRSR" id="PIRSR604254-1"/>
    </source>
</evidence>
<comment type="subcellular location">
    <subcellularLocation>
        <location evidence="1">Membrane</location>
        <topology evidence="1">Multi-pass membrane protein</topology>
    </subcellularLocation>
</comment>
<sequence>MLIDVDDIPVILRRRHILTSYRPLHKSTIYYLLSAFTPNNEMLNFWTHFLPAIFISINYLYSELTSINGPNFNLLILYIGIVILFICSSFAHLLHSKCYSSHIFWLLIDFFGISFFSICTGFQRYLNSKSQGILYDIGYIPCLLFASLGLQFTCTSYLFVFKNFMRGRILIKIITSIIVALWIYVPLIERYTANPLTNKDIALHLHTKALGWLFLSGFFMGSKIPERFTEGTFDVIGYSHQLFHSCIFMVTWNLCEGAYIDNKSVEEIIPISLFKKIVIILLLIIIFIIYHIIIKIMVNKAYSESKMINNSSSRFFLTNDSCIYSQCHIPFKNKKL</sequence>
<keyword evidence="6" id="KW-0862">Zinc</keyword>
<dbReference type="PANTHER" id="PTHR20855">
    <property type="entry name" value="ADIPOR/PROGESTIN RECEPTOR-RELATED"/>
    <property type="match status" value="1"/>
</dbReference>
<dbReference type="WBParaSite" id="SSTP_0000315700.1">
    <property type="protein sequence ID" value="SSTP_0000315700.1"/>
    <property type="gene ID" value="SSTP_0000315700"/>
</dbReference>
<protein>
    <submittedName>
        <fullName evidence="9">Progestin and adipoQ receptor family member 3-like</fullName>
    </submittedName>
</protein>
<feature type="binding site" evidence="6">
    <location>
        <position position="240"/>
    </location>
    <ligand>
        <name>Zn(2+)</name>
        <dbReference type="ChEBI" id="CHEBI:29105"/>
    </ligand>
</feature>
<keyword evidence="5 7" id="KW-0472">Membrane</keyword>
<feature type="transmembrane region" description="Helical" evidence="7">
    <location>
        <begin position="73"/>
        <end position="91"/>
    </location>
</feature>
<dbReference type="GO" id="GO:0038023">
    <property type="term" value="F:signaling receptor activity"/>
    <property type="evidence" value="ECO:0007669"/>
    <property type="project" value="TreeGrafter"/>
</dbReference>
<dbReference type="Proteomes" id="UP000035681">
    <property type="component" value="Unplaced"/>
</dbReference>
<feature type="transmembrane region" description="Helical" evidence="7">
    <location>
        <begin position="103"/>
        <end position="126"/>
    </location>
</feature>
<dbReference type="Pfam" id="PF03006">
    <property type="entry name" value="HlyIII"/>
    <property type="match status" value="1"/>
</dbReference>
<evidence type="ECO:0000256" key="1">
    <source>
        <dbReference type="ARBA" id="ARBA00004141"/>
    </source>
</evidence>